<dbReference type="Pfam" id="PF14024">
    <property type="entry name" value="DUF4240"/>
    <property type="match status" value="1"/>
</dbReference>
<dbReference type="RefSeq" id="WP_083040485.1">
    <property type="nucleotide sequence ID" value="NZ_CP020557.1"/>
</dbReference>
<dbReference type="InterPro" id="IPR025334">
    <property type="entry name" value="DUF4240"/>
</dbReference>
<dbReference type="AlphaFoldDB" id="A0A1V0UUD6"/>
<sequence>METVLIYQDEKSNEFWKIDVVGNSYSITYGKIGTQGSIQFKIFESPEECAKEAEQLIRTKLEEGYWQVEGSENLIRPHAMNEEEFWKLLETAKTMGIDMEEQVEWLIRTLSGRSVREIVEFDVWLHSFHYASCQSSLWAAAYIILGGCSDDSFDYFRAWLIYAGKEVYNRALQDPESLIPVLEKLEDYEYPECEDLLYAASDAYQEKTGRNDDDYQELFEQITGGLLDYPEIELDWEQDDEEHLRNRFPKLWERYGEYPMG</sequence>
<dbReference type="SMART" id="SM00773">
    <property type="entry name" value="WGR"/>
    <property type="match status" value="1"/>
</dbReference>
<dbReference type="EMBL" id="CP020557">
    <property type="protein sequence ID" value="ARF68794.1"/>
    <property type="molecule type" value="Genomic_DNA"/>
</dbReference>
<accession>A0A1V0UUD6</accession>
<protein>
    <recommendedName>
        <fullName evidence="1">WGR domain-containing protein</fullName>
    </recommendedName>
</protein>
<dbReference type="PANTHER" id="PTHR30634:SF13">
    <property type="entry name" value="PROTEIN YEHF"/>
    <property type="match status" value="1"/>
</dbReference>
<dbReference type="InterPro" id="IPR036930">
    <property type="entry name" value="WGR_dom_sf"/>
</dbReference>
<dbReference type="Gene3D" id="2.20.140.10">
    <property type="entry name" value="WGR domain"/>
    <property type="match status" value="1"/>
</dbReference>
<dbReference type="PANTHER" id="PTHR30634">
    <property type="entry name" value="OUTER MEMBRANE LOLAB LIPOPROTEIN INSERTION APPARATUS"/>
    <property type="match status" value="1"/>
</dbReference>
<dbReference type="CDD" id="cd07996">
    <property type="entry name" value="WGR_MMR_like"/>
    <property type="match status" value="1"/>
</dbReference>
<dbReference type="SUPFAM" id="SSF142921">
    <property type="entry name" value="WGR domain-like"/>
    <property type="match status" value="1"/>
</dbReference>
<organism evidence="2 3">
    <name type="scientific">Paenibacillus larvae subsp. pulvifaciens</name>
    <dbReference type="NCBI Taxonomy" id="1477"/>
    <lineage>
        <taxon>Bacteria</taxon>
        <taxon>Bacillati</taxon>
        <taxon>Bacillota</taxon>
        <taxon>Bacilli</taxon>
        <taxon>Bacillales</taxon>
        <taxon>Paenibacillaceae</taxon>
        <taxon>Paenibacillus</taxon>
    </lineage>
</organism>
<dbReference type="InterPro" id="IPR049809">
    <property type="entry name" value="YehF/YfeS-like_WGR"/>
</dbReference>
<name>A0A1V0UUD6_9BACL</name>
<feature type="domain" description="WGR" evidence="1">
    <location>
        <begin position="1"/>
        <end position="80"/>
    </location>
</feature>
<evidence type="ECO:0000313" key="3">
    <source>
        <dbReference type="Proteomes" id="UP000192727"/>
    </source>
</evidence>
<gene>
    <name evidence="2" type="ORF">B7C51_14835</name>
</gene>
<dbReference type="InterPro" id="IPR008893">
    <property type="entry name" value="WGR_domain"/>
</dbReference>
<proteinExistence type="predicted"/>
<evidence type="ECO:0000259" key="1">
    <source>
        <dbReference type="PROSITE" id="PS51977"/>
    </source>
</evidence>
<dbReference type="InterPro" id="IPR050458">
    <property type="entry name" value="LolB"/>
</dbReference>
<reference evidence="2 3" key="1">
    <citation type="submission" date="2017-03" db="EMBL/GenBank/DDBJ databases">
        <title>Paenibacillus larvae genome sequencing.</title>
        <authorList>
            <person name="Dingman D.W."/>
        </authorList>
    </citation>
    <scope>NUCLEOTIDE SEQUENCE [LARGE SCALE GENOMIC DNA]</scope>
    <source>
        <strain evidence="2 3">SAG 10367</strain>
    </source>
</reference>
<dbReference type="Pfam" id="PF05406">
    <property type="entry name" value="WGR"/>
    <property type="match status" value="1"/>
</dbReference>
<evidence type="ECO:0000313" key="2">
    <source>
        <dbReference type="EMBL" id="ARF68794.1"/>
    </source>
</evidence>
<dbReference type="Proteomes" id="UP000192727">
    <property type="component" value="Chromosome"/>
</dbReference>
<dbReference type="PROSITE" id="PS51977">
    <property type="entry name" value="WGR"/>
    <property type="match status" value="1"/>
</dbReference>